<dbReference type="PANTHER" id="PTHR45742:SF2">
    <property type="entry name" value="COMPLEMENT COMPONENT C7"/>
    <property type="match status" value="1"/>
</dbReference>
<dbReference type="PROSITE" id="PS01238">
    <property type="entry name" value="GDA1_CD39_NTPASE"/>
    <property type="match status" value="1"/>
</dbReference>
<keyword evidence="9" id="KW-0677">Repeat</keyword>
<protein>
    <submittedName>
        <fullName evidence="29">Complement component C7-like</fullName>
    </submittedName>
</protein>
<comment type="cofactor">
    <cofactor evidence="1">
        <name>Ca(2+)</name>
        <dbReference type="ChEBI" id="CHEBI:29108"/>
    </cofactor>
</comment>
<dbReference type="Proteomes" id="UP000693946">
    <property type="component" value="Linkage Group LG21"/>
</dbReference>
<evidence type="ECO:0000256" key="14">
    <source>
        <dbReference type="ARBA" id="ARBA00022842"/>
    </source>
</evidence>
<evidence type="ECO:0000256" key="11">
    <source>
        <dbReference type="ARBA" id="ARBA00022801"/>
    </source>
</evidence>
<dbReference type="Pfam" id="PF00057">
    <property type="entry name" value="Ldl_recept_a"/>
    <property type="match status" value="1"/>
</dbReference>
<dbReference type="InterPro" id="IPR003599">
    <property type="entry name" value="Ig_sub"/>
</dbReference>
<keyword evidence="18 23" id="KW-1015">Disulfide bond</keyword>
<comment type="caution">
    <text evidence="23">Lacks conserved residue(s) required for the propagation of feature annotation.</text>
</comment>
<feature type="disulfide bond" evidence="22">
    <location>
        <begin position="575"/>
        <end position="593"/>
    </location>
</feature>
<dbReference type="SMART" id="SM00209">
    <property type="entry name" value="TSP1"/>
    <property type="match status" value="2"/>
</dbReference>
<dbReference type="InterPro" id="IPR003884">
    <property type="entry name" value="FacI_MAC"/>
</dbReference>
<comment type="similarity">
    <text evidence="5">Belongs to the complement C6/C7/C8/C9 family.</text>
</comment>
<evidence type="ECO:0000256" key="17">
    <source>
        <dbReference type="ARBA" id="ARBA00023136"/>
    </source>
</evidence>
<evidence type="ECO:0000256" key="22">
    <source>
        <dbReference type="PROSITE-ProRule" id="PRU00124"/>
    </source>
</evidence>
<dbReference type="InterPro" id="IPR048825">
    <property type="entry name" value="C7_KAZAL"/>
</dbReference>
<dbReference type="InterPro" id="IPR013106">
    <property type="entry name" value="Ig_V-set"/>
</dbReference>
<dbReference type="PROSITE" id="PS50068">
    <property type="entry name" value="LDLRA_2"/>
    <property type="match status" value="1"/>
</dbReference>
<dbReference type="CDD" id="cd00033">
    <property type="entry name" value="CCP"/>
    <property type="match status" value="2"/>
</dbReference>
<gene>
    <name evidence="29" type="ORF">JOB18_039289</name>
</gene>
<evidence type="ECO:0000256" key="2">
    <source>
        <dbReference type="ARBA" id="ARBA00001946"/>
    </source>
</evidence>
<feature type="transmembrane region" description="Helical" evidence="25">
    <location>
        <begin position="40"/>
        <end position="57"/>
    </location>
</feature>
<dbReference type="Pfam" id="PF21195">
    <property type="entry name" value="EGF_C8A_B_C6"/>
    <property type="match status" value="1"/>
</dbReference>
<evidence type="ECO:0000259" key="28">
    <source>
        <dbReference type="PROSITE" id="PS51412"/>
    </source>
</evidence>
<evidence type="ECO:0000256" key="9">
    <source>
        <dbReference type="ARBA" id="ARBA00022737"/>
    </source>
</evidence>
<evidence type="ECO:0000256" key="21">
    <source>
        <dbReference type="PIRSR" id="PIRSR600407-2"/>
    </source>
</evidence>
<keyword evidence="10 21" id="KW-0547">Nucleotide-binding</keyword>
<keyword evidence="12" id="KW-0106">Calcium</keyword>
<feature type="domain" description="Sushi" evidence="27">
    <location>
        <begin position="1040"/>
        <end position="1100"/>
    </location>
</feature>
<dbReference type="InterPro" id="IPR020863">
    <property type="entry name" value="MACPF_CS"/>
</dbReference>
<feature type="transmembrane region" description="Helical" evidence="25">
    <location>
        <begin position="1488"/>
        <end position="1514"/>
    </location>
</feature>
<evidence type="ECO:0000259" key="27">
    <source>
        <dbReference type="PROSITE" id="PS50923"/>
    </source>
</evidence>
<evidence type="ECO:0000256" key="3">
    <source>
        <dbReference type="ARBA" id="ARBA00004141"/>
    </source>
</evidence>
<dbReference type="Pfam" id="PF07686">
    <property type="entry name" value="V-set"/>
    <property type="match status" value="1"/>
</dbReference>
<dbReference type="GO" id="GO:0016787">
    <property type="term" value="F:hydrolase activity"/>
    <property type="evidence" value="ECO:0007669"/>
    <property type="project" value="UniProtKB-KW"/>
</dbReference>
<evidence type="ECO:0000256" key="5">
    <source>
        <dbReference type="ARBA" id="ARBA00009214"/>
    </source>
</evidence>
<name>A0AAV6R295_SOLSE</name>
<keyword evidence="8 25" id="KW-0812">Transmembrane</keyword>
<evidence type="ECO:0000256" key="24">
    <source>
        <dbReference type="RuleBase" id="RU003833"/>
    </source>
</evidence>
<evidence type="ECO:0000259" key="26">
    <source>
        <dbReference type="PROSITE" id="PS50835"/>
    </source>
</evidence>
<evidence type="ECO:0000256" key="6">
    <source>
        <dbReference type="ARBA" id="ARBA00009283"/>
    </source>
</evidence>
<keyword evidence="30" id="KW-1185">Reference proteome</keyword>
<dbReference type="SMART" id="SM00057">
    <property type="entry name" value="FIMAC"/>
    <property type="match status" value="2"/>
</dbReference>
<comment type="similarity">
    <text evidence="6 24">Belongs to the GDA1/CD39 NTPase family.</text>
</comment>
<evidence type="ECO:0000256" key="23">
    <source>
        <dbReference type="PROSITE-ProRule" id="PRU00302"/>
    </source>
</evidence>
<dbReference type="SMART" id="SM00408">
    <property type="entry name" value="IGc2"/>
    <property type="match status" value="1"/>
</dbReference>
<dbReference type="Pfam" id="PF01150">
    <property type="entry name" value="GDA1_CD39"/>
    <property type="match status" value="1"/>
</dbReference>
<dbReference type="GO" id="GO:0006956">
    <property type="term" value="P:complement activation"/>
    <property type="evidence" value="ECO:0007669"/>
    <property type="project" value="TreeGrafter"/>
</dbReference>
<dbReference type="PROSITE" id="PS00279">
    <property type="entry name" value="MACPF_1"/>
    <property type="match status" value="1"/>
</dbReference>
<evidence type="ECO:0000256" key="8">
    <source>
        <dbReference type="ARBA" id="ARBA00022692"/>
    </source>
</evidence>
<dbReference type="SMART" id="SM00032">
    <property type="entry name" value="CCP"/>
    <property type="match status" value="2"/>
</dbReference>
<keyword evidence="15" id="KW-0204">Cytolysis</keyword>
<dbReference type="PROSITE" id="PS50092">
    <property type="entry name" value="TSP1"/>
    <property type="match status" value="2"/>
</dbReference>
<dbReference type="Pfam" id="PF00084">
    <property type="entry name" value="Sushi"/>
    <property type="match status" value="2"/>
</dbReference>
<dbReference type="SMART" id="SM00409">
    <property type="entry name" value="IG"/>
    <property type="match status" value="2"/>
</dbReference>
<feature type="domain" description="Ig-like" evidence="26">
    <location>
        <begin position="1417"/>
        <end position="1467"/>
    </location>
</feature>
<dbReference type="GO" id="GO:0031640">
    <property type="term" value="P:killing of cells of another organism"/>
    <property type="evidence" value="ECO:0007669"/>
    <property type="project" value="UniProtKB-KW"/>
</dbReference>
<evidence type="ECO:0000256" key="12">
    <source>
        <dbReference type="ARBA" id="ARBA00022837"/>
    </source>
</evidence>
<evidence type="ECO:0000256" key="25">
    <source>
        <dbReference type="SAM" id="Phobius"/>
    </source>
</evidence>
<feature type="domain" description="MACPF" evidence="28">
    <location>
        <begin position="608"/>
        <end position="927"/>
    </location>
</feature>
<dbReference type="Pfam" id="PF01823">
    <property type="entry name" value="MACPF"/>
    <property type="match status" value="1"/>
</dbReference>
<dbReference type="PROSITE" id="PS50835">
    <property type="entry name" value="IG_LIKE"/>
    <property type="match status" value="2"/>
</dbReference>
<feature type="binding site" evidence="21">
    <location>
        <begin position="205"/>
        <end position="209"/>
    </location>
    <ligand>
        <name>ATP</name>
        <dbReference type="ChEBI" id="CHEBI:30616"/>
    </ligand>
</feature>
<evidence type="ECO:0000256" key="15">
    <source>
        <dbReference type="ARBA" id="ARBA00022852"/>
    </source>
</evidence>
<feature type="domain" description="Ig-like" evidence="26">
    <location>
        <begin position="1269"/>
        <end position="1395"/>
    </location>
</feature>
<proteinExistence type="inferred from homology"/>
<keyword evidence="16 25" id="KW-1133">Transmembrane helix</keyword>
<keyword evidence="14" id="KW-0460">Magnesium</keyword>
<comment type="subcellular location">
    <subcellularLocation>
        <location evidence="3">Membrane</location>
        <topology evidence="3">Multi-pass membrane protein</topology>
    </subcellularLocation>
    <subcellularLocation>
        <location evidence="4">Secreted</location>
    </subcellularLocation>
</comment>
<accession>A0AAV6R295</accession>
<evidence type="ECO:0000256" key="4">
    <source>
        <dbReference type="ARBA" id="ARBA00004613"/>
    </source>
</evidence>
<comment type="cofactor">
    <cofactor evidence="2">
        <name>Mg(2+)</name>
        <dbReference type="ChEBI" id="CHEBI:18420"/>
    </cofactor>
</comment>
<dbReference type="PROSITE" id="PS51412">
    <property type="entry name" value="MACPF_2"/>
    <property type="match status" value="1"/>
</dbReference>
<dbReference type="InterPro" id="IPR002172">
    <property type="entry name" value="LDrepeatLR_classA_rpt"/>
</dbReference>
<dbReference type="Pfam" id="PF13895">
    <property type="entry name" value="Ig_2"/>
    <property type="match status" value="1"/>
</dbReference>
<dbReference type="CDD" id="cd00112">
    <property type="entry name" value="LDLa"/>
    <property type="match status" value="1"/>
</dbReference>
<dbReference type="SMART" id="SM00192">
    <property type="entry name" value="LDLa"/>
    <property type="match status" value="1"/>
</dbReference>
<dbReference type="GO" id="GO:0005576">
    <property type="term" value="C:extracellular region"/>
    <property type="evidence" value="ECO:0007669"/>
    <property type="project" value="UniProtKB-SubCell"/>
</dbReference>
<dbReference type="InterPro" id="IPR003598">
    <property type="entry name" value="Ig_sub2"/>
</dbReference>
<feature type="domain" description="Sushi" evidence="27">
    <location>
        <begin position="1101"/>
        <end position="1163"/>
    </location>
</feature>
<dbReference type="GO" id="GO:0005579">
    <property type="term" value="C:membrane attack complex"/>
    <property type="evidence" value="ECO:0007669"/>
    <property type="project" value="TreeGrafter"/>
</dbReference>
<feature type="disulfide bond" evidence="22">
    <location>
        <begin position="587"/>
        <end position="602"/>
    </location>
</feature>
<dbReference type="InterPro" id="IPR000407">
    <property type="entry name" value="GDA1_CD39_NTPase"/>
</dbReference>
<evidence type="ECO:0000256" key="7">
    <source>
        <dbReference type="ARBA" id="ARBA00022525"/>
    </source>
</evidence>
<evidence type="ECO:0000256" key="16">
    <source>
        <dbReference type="ARBA" id="ARBA00022989"/>
    </source>
</evidence>
<dbReference type="InterPro" id="IPR020864">
    <property type="entry name" value="MACPF"/>
</dbReference>
<dbReference type="Pfam" id="PF21330">
    <property type="entry name" value="Kazal_C7"/>
    <property type="match status" value="1"/>
</dbReference>
<evidence type="ECO:0000313" key="30">
    <source>
        <dbReference type="Proteomes" id="UP000693946"/>
    </source>
</evidence>
<keyword evidence="7" id="KW-0964">Secreted</keyword>
<keyword evidence="13 21" id="KW-0067">ATP-binding</keyword>
<comment type="caution">
    <text evidence="29">The sequence shown here is derived from an EMBL/GenBank/DDBJ whole genome shotgun (WGS) entry which is preliminary data.</text>
</comment>
<dbReference type="FunFam" id="3.30.420.40:FF:000068">
    <property type="entry name" value="Ectonucleoside triphosphate diphosphohydrolase 1"/>
    <property type="match status" value="1"/>
</dbReference>
<evidence type="ECO:0000256" key="13">
    <source>
        <dbReference type="ARBA" id="ARBA00022840"/>
    </source>
</evidence>
<sequence>MALCSFSPLLLLVALLIFGLVALLLLTVPTEDVQDSPGFAYGIVLDAGSSHTALYIYRWPSDKHNGTGVVTQHSECHVQGGGISSYTGERGGAGRSLETCLDQAVKDIPKDRHHLTPVYLGATAGMRLLNLSSPQQSARILQDVEEKMQSYPFSYRGAAVLSGQEEGAYGWVTVNYLLENFIKFGFVGRWFKSSRPTVGALDLGGASTQITFATREEEVEDKVDMVKLRLYGQEFSLYTHSFLCYGRDQVLMRLLAHLIKSQDYSDSVDHPCYPAGHSRVLTFSSVFTSPCTTQYQPSSLSRHSSVTVKGSGRYELCEANVSQIFSFDNCPFSQCSFDRVFQPNVRGSFMAFSAFFYTHSFLQRITGKPVKTLSQLEEAAKTVCTMSFHQMLLLAPGESRPRLQDYCASSVFMNVLMSRGYGFDDASFPHISFQKKAADTSVGWALGYMLSLSNLLPAESAGVRKALTLGSRRRRSNNNNKFNMLSFTAVFSSLLLLLVSVSAVCCQRPVDCRWSSYGEWSECDGCTRTKVRTRLVDVFAHFGGRPCPGEATQTQTCVPLKKCPLETGCGKRFRCTSGQCLSASLVCNGDHDCDDGLDERDCHHGNGDHSTCDLDKTPPNSDLTGRGYDVLTGKLRAAVINTRSFGGQCRKVFSGDHGLWFRLPHNVLSYNFEVNVNNEESDESYESSWSYVQHIQSDALFGHDRRTFHKEVTDDQAYRLLILKNRVELAQFQNSAPEYLTLSEGLWKALTSLPVTYDYSAYRQLLQTYGTHYLSQGSLGGEYQALLELNHQAFASSSTTEIEYQRCWRKVKRRFFRKKVTITCEKLFKSLASRDGHTVNEMPIKVNVYGGDPAFIAPLTVLDLEKPEANGETYDNWASSVKDFPEVTEHKLRPLYELVKEVQCAGLKKLLLKRATEEYLSEENPCHCRPCLNNGRPLLTGTACRCVCRPGTSGRACERGTVTGEQPGVIHGSWSCWSSWGSCSAGQRSRTRTCNNPAPSGGGHHCTGLQEEHKPCDEPEIQYLKTMEPQCFSLSVAPPKTCGSPPNLRNGFIQNPRDYYLVGSTVEYSCSDGHHLSGNSVAQCSETQQWVTTGTMVCKSSTCDFPQLNSDVIATPTSATYQIGERLSFSCPAGSELGGQVSEVMCSPSLQWSPSPAVVHCKPAPAPPPPSLLKCKPWEIMGKTQCVCKTPSQCSTSLQLCVSLASSHRLLGVCQLGALQCRGRGFMLANDSDCKWPDETFVSCEDCKPGTVCQQSENKCVCQNPSDCPTVSAPLCVNPGDGSVAMTMTECEGSSVTLPCSFKPAIIFVVDEQEFLLQIVRVVWCKNHLICQRQTPTVYDSESKTNDPRFLYLGDKRTNCTLQIRDIREEDNATFRFRMEAEDVSGHFTNQTGVTVSVVDESELRIESSSDDGVRSEGQNIKLLCTSRCSTHQLNITWFRDGHALSETGPALQLSTLTAGDSGNYTCGSTTSHSPLYSLHVKATGQSVGLPLIVGVVLGVLLVLCALILAIFIIKRKLPAAAAADKNQAAGVMEVVPQRDDGFLSPAEVEVSYSIINFKHNKQTRSEPVGGDTIIYSTVANQG</sequence>
<feature type="disulfide bond" evidence="23">
    <location>
        <begin position="1103"/>
        <end position="1146"/>
    </location>
</feature>
<dbReference type="Pfam" id="PF00090">
    <property type="entry name" value="TSP_1"/>
    <property type="match status" value="2"/>
</dbReference>
<evidence type="ECO:0000256" key="1">
    <source>
        <dbReference type="ARBA" id="ARBA00001913"/>
    </source>
</evidence>
<keyword evidence="23" id="KW-0768">Sushi</keyword>
<evidence type="ECO:0000313" key="29">
    <source>
        <dbReference type="EMBL" id="KAG7499462.1"/>
    </source>
</evidence>
<dbReference type="SMART" id="SM00457">
    <property type="entry name" value="MACPF"/>
    <property type="match status" value="1"/>
</dbReference>
<feature type="transmembrane region" description="Helical" evidence="25">
    <location>
        <begin position="482"/>
        <end position="504"/>
    </location>
</feature>
<keyword evidence="19" id="KW-0325">Glycoprotein</keyword>
<dbReference type="EMBL" id="JAGKHQ010000014">
    <property type="protein sequence ID" value="KAG7499462.1"/>
    <property type="molecule type" value="Genomic_DNA"/>
</dbReference>
<evidence type="ECO:0000256" key="20">
    <source>
        <dbReference type="PIRSR" id="PIRSR600407-1"/>
    </source>
</evidence>
<dbReference type="FunFam" id="3.30.420.150:FF:000002">
    <property type="entry name" value="Ectonucleoside triphosphate diphosphohydrolase 1"/>
    <property type="match status" value="1"/>
</dbReference>
<dbReference type="PANTHER" id="PTHR45742">
    <property type="entry name" value="COMPLEMENT COMPONENT C6"/>
    <property type="match status" value="1"/>
</dbReference>
<dbReference type="PROSITE" id="PS00022">
    <property type="entry name" value="EGF_1"/>
    <property type="match status" value="1"/>
</dbReference>
<dbReference type="InterPro" id="IPR048831">
    <property type="entry name" value="C8A_B_C6_EGF-like"/>
</dbReference>
<reference evidence="29 30" key="1">
    <citation type="journal article" date="2021" name="Sci. Rep.">
        <title>Chromosome anchoring in Senegalese sole (Solea senegalensis) reveals sex-associated markers and genome rearrangements in flatfish.</title>
        <authorList>
            <person name="Guerrero-Cozar I."/>
            <person name="Gomez-Garrido J."/>
            <person name="Berbel C."/>
            <person name="Martinez-Blanch J.F."/>
            <person name="Alioto T."/>
            <person name="Claros M.G."/>
            <person name="Gagnaire P.A."/>
            <person name="Manchado M."/>
        </authorList>
    </citation>
    <scope>NUCLEOTIDE SEQUENCE [LARGE SCALE GENOMIC DNA]</scope>
    <source>
        <strain evidence="29">Sse05_10M</strain>
    </source>
</reference>
<dbReference type="InterPro" id="IPR007110">
    <property type="entry name" value="Ig-like_dom"/>
</dbReference>
<evidence type="ECO:0000256" key="18">
    <source>
        <dbReference type="ARBA" id="ARBA00023157"/>
    </source>
</evidence>
<keyword evidence="11 24" id="KW-0378">Hydrolase</keyword>
<evidence type="ECO:0000256" key="19">
    <source>
        <dbReference type="ARBA" id="ARBA00023180"/>
    </source>
</evidence>
<feature type="active site" description="Proton acceptor" evidence="20">
    <location>
        <position position="166"/>
    </location>
</feature>
<dbReference type="PROSITE" id="PS50923">
    <property type="entry name" value="SUSHI"/>
    <property type="match status" value="2"/>
</dbReference>
<dbReference type="InterPro" id="IPR000884">
    <property type="entry name" value="TSP1_rpt"/>
</dbReference>
<dbReference type="InterPro" id="IPR000436">
    <property type="entry name" value="Sushi_SCR_CCP_dom"/>
</dbReference>
<dbReference type="GO" id="GO:0005524">
    <property type="term" value="F:ATP binding"/>
    <property type="evidence" value="ECO:0007669"/>
    <property type="project" value="UniProtKB-KW"/>
</dbReference>
<keyword evidence="17 25" id="KW-0472">Membrane</keyword>
<dbReference type="InterPro" id="IPR000742">
    <property type="entry name" value="EGF"/>
</dbReference>
<organism evidence="29 30">
    <name type="scientific">Solea senegalensis</name>
    <name type="common">Senegalese sole</name>
    <dbReference type="NCBI Taxonomy" id="28829"/>
    <lineage>
        <taxon>Eukaryota</taxon>
        <taxon>Metazoa</taxon>
        <taxon>Chordata</taxon>
        <taxon>Craniata</taxon>
        <taxon>Vertebrata</taxon>
        <taxon>Euteleostomi</taxon>
        <taxon>Actinopterygii</taxon>
        <taxon>Neopterygii</taxon>
        <taxon>Teleostei</taxon>
        <taxon>Neoteleostei</taxon>
        <taxon>Acanthomorphata</taxon>
        <taxon>Carangaria</taxon>
        <taxon>Pleuronectiformes</taxon>
        <taxon>Pleuronectoidei</taxon>
        <taxon>Soleidae</taxon>
        <taxon>Solea</taxon>
    </lineage>
</organism>
<evidence type="ECO:0000256" key="10">
    <source>
        <dbReference type="ARBA" id="ARBA00022741"/>
    </source>
</evidence>